<organism evidence="1 2">
    <name type="scientific">Aspergillus lucknowensis</name>
    <dbReference type="NCBI Taxonomy" id="176173"/>
    <lineage>
        <taxon>Eukaryota</taxon>
        <taxon>Fungi</taxon>
        <taxon>Dikarya</taxon>
        <taxon>Ascomycota</taxon>
        <taxon>Pezizomycotina</taxon>
        <taxon>Eurotiomycetes</taxon>
        <taxon>Eurotiomycetidae</taxon>
        <taxon>Eurotiales</taxon>
        <taxon>Aspergillaceae</taxon>
        <taxon>Aspergillus</taxon>
        <taxon>Aspergillus subgen. Nidulantes</taxon>
    </lineage>
</organism>
<protein>
    <submittedName>
        <fullName evidence="1">Uncharacterized protein</fullName>
    </submittedName>
</protein>
<gene>
    <name evidence="1" type="ORF">BJX67DRAFT_382609</name>
</gene>
<evidence type="ECO:0000313" key="1">
    <source>
        <dbReference type="EMBL" id="KAL2865641.1"/>
    </source>
</evidence>
<reference evidence="1 2" key="1">
    <citation type="submission" date="2024-07" db="EMBL/GenBank/DDBJ databases">
        <title>Section-level genome sequencing and comparative genomics of Aspergillus sections Usti and Cavernicolus.</title>
        <authorList>
            <consortium name="Lawrence Berkeley National Laboratory"/>
            <person name="Nybo J.L."/>
            <person name="Vesth T.C."/>
            <person name="Theobald S."/>
            <person name="Frisvad J.C."/>
            <person name="Larsen T.O."/>
            <person name="Kjaerboelling I."/>
            <person name="Rothschild-Mancinelli K."/>
            <person name="Lyhne E.K."/>
            <person name="Kogle M.E."/>
            <person name="Barry K."/>
            <person name="Clum A."/>
            <person name="Na H."/>
            <person name="Ledsgaard L."/>
            <person name="Lin J."/>
            <person name="Lipzen A."/>
            <person name="Kuo A."/>
            <person name="Riley R."/>
            <person name="Mondo S."/>
            <person name="Labutti K."/>
            <person name="Haridas S."/>
            <person name="Pangalinan J."/>
            <person name="Salamov A.A."/>
            <person name="Simmons B.A."/>
            <person name="Magnuson J.K."/>
            <person name="Chen J."/>
            <person name="Drula E."/>
            <person name="Henrissat B."/>
            <person name="Wiebenga A."/>
            <person name="Lubbers R.J."/>
            <person name="Gomes A.C."/>
            <person name="Macurrencykelacurrency M.R."/>
            <person name="Stajich J."/>
            <person name="Grigoriev I.V."/>
            <person name="Mortensen U.H."/>
            <person name="De Vries R.P."/>
            <person name="Baker S.E."/>
            <person name="Andersen M.R."/>
        </authorList>
    </citation>
    <scope>NUCLEOTIDE SEQUENCE [LARGE SCALE GENOMIC DNA]</scope>
    <source>
        <strain evidence="1 2">CBS 449.75</strain>
    </source>
</reference>
<keyword evidence="2" id="KW-1185">Reference proteome</keyword>
<proteinExistence type="predicted"/>
<sequence>MVRDIELFVEATQVAPASFQPRNNQGSPTIGLAYMLPLPQQRTTGVWRLEDGYYTIDTPPGTEDFTVTSVDQMNWSINNLPNILYTINPGIEHRAGVVPVRKTRARLFGKHINDLPTLPPRISSMVEGWRLEAWRRLDPRITPEDVIDRVHPDYRMNISEIEIHRRRAEFRRLFHVSCWDPGFEYTFATVSRALELVGLDPQTNSTRGLTPGLCNPGLGEAGGRIPLPPGFKPPDSHTTIKGAQVLIAHSEDGRAFGMMCSPWGSPYYLATLLVSVAENPEPARQAIVVDEAPIAVPRNGPVFLQDTAAQQVPQDLPMFQPRAIAPPHSLARLVAAGTQDDAAATTGEALDHDDDLRRFALGN</sequence>
<dbReference type="GeneID" id="98148349"/>
<dbReference type="EMBL" id="JBFXLQ010000030">
    <property type="protein sequence ID" value="KAL2865641.1"/>
    <property type="molecule type" value="Genomic_DNA"/>
</dbReference>
<dbReference type="RefSeq" id="XP_070884620.1">
    <property type="nucleotide sequence ID" value="XM_071033277.1"/>
</dbReference>
<name>A0ABR4LM79_9EURO</name>
<dbReference type="Proteomes" id="UP001610432">
    <property type="component" value="Unassembled WGS sequence"/>
</dbReference>
<evidence type="ECO:0000313" key="2">
    <source>
        <dbReference type="Proteomes" id="UP001610432"/>
    </source>
</evidence>
<comment type="caution">
    <text evidence="1">The sequence shown here is derived from an EMBL/GenBank/DDBJ whole genome shotgun (WGS) entry which is preliminary data.</text>
</comment>
<accession>A0ABR4LM79</accession>